<gene>
    <name evidence="2" type="ORF">FEM48_Zijuj12G0092900</name>
</gene>
<proteinExistence type="predicted"/>
<evidence type="ECO:0000313" key="2">
    <source>
        <dbReference type="EMBL" id="KAH7512458.1"/>
    </source>
</evidence>
<dbReference type="AlphaFoldDB" id="A0A978UCG5"/>
<dbReference type="EMBL" id="JAEACU010000012">
    <property type="protein sequence ID" value="KAH7512458.1"/>
    <property type="molecule type" value="Genomic_DNA"/>
</dbReference>
<accession>A0A978UCG5</accession>
<evidence type="ECO:0000256" key="1">
    <source>
        <dbReference type="SAM" id="MobiDB-lite"/>
    </source>
</evidence>
<organism evidence="2 3">
    <name type="scientific">Ziziphus jujuba var. spinosa</name>
    <dbReference type="NCBI Taxonomy" id="714518"/>
    <lineage>
        <taxon>Eukaryota</taxon>
        <taxon>Viridiplantae</taxon>
        <taxon>Streptophyta</taxon>
        <taxon>Embryophyta</taxon>
        <taxon>Tracheophyta</taxon>
        <taxon>Spermatophyta</taxon>
        <taxon>Magnoliopsida</taxon>
        <taxon>eudicotyledons</taxon>
        <taxon>Gunneridae</taxon>
        <taxon>Pentapetalae</taxon>
        <taxon>rosids</taxon>
        <taxon>fabids</taxon>
        <taxon>Rosales</taxon>
        <taxon>Rhamnaceae</taxon>
        <taxon>Paliureae</taxon>
        <taxon>Ziziphus</taxon>
    </lineage>
</organism>
<protein>
    <submittedName>
        <fullName evidence="2">Uncharacterized protein</fullName>
    </submittedName>
</protein>
<name>A0A978UCG5_ZIZJJ</name>
<reference evidence="2" key="1">
    <citation type="journal article" date="2021" name="Front. Plant Sci.">
        <title>Chromosome-Scale Genome Assembly for Chinese Sour Jujube and Insights Into Its Genome Evolution and Domestication Signature.</title>
        <authorList>
            <person name="Shen L.-Y."/>
            <person name="Luo H."/>
            <person name="Wang X.-L."/>
            <person name="Wang X.-M."/>
            <person name="Qiu X.-J."/>
            <person name="Liu H."/>
            <person name="Zhou S.-S."/>
            <person name="Jia K.-H."/>
            <person name="Nie S."/>
            <person name="Bao Y.-T."/>
            <person name="Zhang R.-G."/>
            <person name="Yun Q.-Z."/>
            <person name="Chai Y.-H."/>
            <person name="Lu J.-Y."/>
            <person name="Li Y."/>
            <person name="Zhao S.-W."/>
            <person name="Mao J.-F."/>
            <person name="Jia S.-G."/>
            <person name="Mao Y.-M."/>
        </authorList>
    </citation>
    <scope>NUCLEOTIDE SEQUENCE</scope>
    <source>
        <strain evidence="2">AT0</strain>
        <tissue evidence="2">Leaf</tissue>
    </source>
</reference>
<dbReference type="Proteomes" id="UP000813462">
    <property type="component" value="Unassembled WGS sequence"/>
</dbReference>
<evidence type="ECO:0000313" key="3">
    <source>
        <dbReference type="Proteomes" id="UP000813462"/>
    </source>
</evidence>
<sequence length="289" mass="32144">MAYTLKAFMEVEGRKSPWDNPSWGLARKSPSVVVRKSPCEEACKTPLEEAFEEAYKAYVEEDCKPYRVESREGYRKEFQSHLDTIASDNKLARKASILVPKELDALSDMEVALACLREYSDYQQSMTSDIQLAKATRQVEALLNSIIYRMRLESLTIGELMPMNRTSNNDVIPRGSPLWLARHPPMLPDPRGGVSDEELVLGLQAAVGQREDVLALGTRSTSWGYATSQILYAPSMTKFITLPLASLTESPCRSGKDKEGVKKCSGPSKRAIPGSQSHRSGPLRINGRT</sequence>
<comment type="caution">
    <text evidence="2">The sequence shown here is derived from an EMBL/GenBank/DDBJ whole genome shotgun (WGS) entry which is preliminary data.</text>
</comment>
<feature type="region of interest" description="Disordered" evidence="1">
    <location>
        <begin position="250"/>
        <end position="289"/>
    </location>
</feature>